<name>A0A6M1RHT7_9GAMM</name>
<dbReference type="GO" id="GO:0016747">
    <property type="term" value="F:acyltransferase activity, transferring groups other than amino-acyl groups"/>
    <property type="evidence" value="ECO:0007669"/>
    <property type="project" value="InterPro"/>
</dbReference>
<dbReference type="EMBL" id="JAALDL010000003">
    <property type="protein sequence ID" value="NGN97178.1"/>
    <property type="molecule type" value="Genomic_DNA"/>
</dbReference>
<dbReference type="PANTHER" id="PTHR43415">
    <property type="entry name" value="SPERMIDINE N(1)-ACETYLTRANSFERASE"/>
    <property type="match status" value="1"/>
</dbReference>
<reference evidence="2 3" key="1">
    <citation type="submission" date="2020-02" db="EMBL/GenBank/DDBJ databases">
        <title>The draft genome of Grimontia sedimenta sp. nov., isolated from benthic sediments near coral reefs south of Kuwait.</title>
        <authorList>
            <person name="Mahmoud H.M."/>
            <person name="Jose L."/>
            <person name="Eapen S."/>
        </authorList>
    </citation>
    <scope>NUCLEOTIDE SEQUENCE [LARGE SCALE GENOMIC DNA]</scope>
    <source>
        <strain evidence="2 3">S25</strain>
    </source>
</reference>
<comment type="caution">
    <text evidence="2">The sequence shown here is derived from an EMBL/GenBank/DDBJ whole genome shotgun (WGS) entry which is preliminary data.</text>
</comment>
<dbReference type="PANTHER" id="PTHR43415:SF3">
    <property type="entry name" value="GNAT-FAMILY ACETYLTRANSFERASE"/>
    <property type="match status" value="1"/>
</dbReference>
<dbReference type="Pfam" id="PF00583">
    <property type="entry name" value="Acetyltransf_1"/>
    <property type="match status" value="1"/>
</dbReference>
<dbReference type="Gene3D" id="3.40.630.30">
    <property type="match status" value="1"/>
</dbReference>
<dbReference type="Proteomes" id="UP000473008">
    <property type="component" value="Unassembled WGS sequence"/>
</dbReference>
<keyword evidence="2" id="KW-0808">Transferase</keyword>
<dbReference type="CDD" id="cd04301">
    <property type="entry name" value="NAT_SF"/>
    <property type="match status" value="1"/>
</dbReference>
<protein>
    <submittedName>
        <fullName evidence="2">GNAT family N-acetyltransferase</fullName>
    </submittedName>
</protein>
<dbReference type="InterPro" id="IPR000182">
    <property type="entry name" value="GNAT_dom"/>
</dbReference>
<evidence type="ECO:0000313" key="2">
    <source>
        <dbReference type="EMBL" id="NGN97178.1"/>
    </source>
</evidence>
<dbReference type="SUPFAM" id="SSF55729">
    <property type="entry name" value="Acyl-CoA N-acyltransferases (Nat)"/>
    <property type="match status" value="1"/>
</dbReference>
<dbReference type="AlphaFoldDB" id="A0A6M1RHT7"/>
<evidence type="ECO:0000313" key="3">
    <source>
        <dbReference type="Proteomes" id="UP000473008"/>
    </source>
</evidence>
<gene>
    <name evidence="2" type="ORF">G5S52_05755</name>
</gene>
<keyword evidence="3" id="KW-1185">Reference proteome</keyword>
<dbReference type="RefSeq" id="WP_165012197.1">
    <property type="nucleotide sequence ID" value="NZ_JAALDL010000003.1"/>
</dbReference>
<dbReference type="InterPro" id="IPR016181">
    <property type="entry name" value="Acyl_CoA_acyltransferase"/>
</dbReference>
<accession>A0A6M1RHT7</accession>
<proteinExistence type="predicted"/>
<feature type="domain" description="N-acetyltransferase" evidence="1">
    <location>
        <begin position="3"/>
        <end position="145"/>
    </location>
</feature>
<dbReference type="PROSITE" id="PS51186">
    <property type="entry name" value="GNAT"/>
    <property type="match status" value="1"/>
</dbReference>
<evidence type="ECO:0000259" key="1">
    <source>
        <dbReference type="PROSITE" id="PS51186"/>
    </source>
</evidence>
<sequence>MQITLRKATESDMDFLFEFRDLTMRKYLEQVGMPTSRENYEARIRYQFDCAEIIEYSGKPIGLIKAAYCLETNMWKLIQIQVHPDYQGRGIGESVIKNLLGVAKETNTTVQLSVIKTNPAQQLYSKLGFIRIEELEQEFIMICKP</sequence>
<organism evidence="2 3">
    <name type="scientific">Grimontia sedimenti</name>
    <dbReference type="NCBI Taxonomy" id="2711294"/>
    <lineage>
        <taxon>Bacteria</taxon>
        <taxon>Pseudomonadati</taxon>
        <taxon>Pseudomonadota</taxon>
        <taxon>Gammaproteobacteria</taxon>
        <taxon>Vibrionales</taxon>
        <taxon>Vibrionaceae</taxon>
        <taxon>Grimontia</taxon>
    </lineage>
</organism>